<evidence type="ECO:0000313" key="3">
    <source>
        <dbReference type="Proteomes" id="UP000031473"/>
    </source>
</evidence>
<feature type="domain" description="VWFA" evidence="1">
    <location>
        <begin position="7"/>
        <end position="195"/>
    </location>
</feature>
<dbReference type="Proteomes" id="UP000031473">
    <property type="component" value="Unassembled WGS sequence"/>
</dbReference>
<dbReference type="SUPFAM" id="SSF53300">
    <property type="entry name" value="vWA-like"/>
    <property type="match status" value="1"/>
</dbReference>
<protein>
    <recommendedName>
        <fullName evidence="1">VWFA domain-containing protein</fullName>
    </recommendedName>
</protein>
<sequence>MEKQKVHNLIILDESGSMGSIKSEIISGFNETVQSIKGFQKKFPEQEHFISLVSFNSLSNQLLHFIDPVDKLNEINSELYRPNGGTPLFDAIGYAVNKLHYVVKNQENCNVLVTIMTDGEENSSREYSGAQIKALIEKLKEEKWTFTYIGTDHDVDKIALNLSISNTLIFKKNGEGIKNMFVKERQSRDVYYSKVQRNEDTKDDYFKDK</sequence>
<dbReference type="OrthoDB" id="9790144at2"/>
<reference evidence="2 3" key="1">
    <citation type="submission" date="2014-10" db="EMBL/GenBank/DDBJ databases">
        <title>Kaistella jeonii genome.</title>
        <authorList>
            <person name="Clayton J.T."/>
            <person name="Newman J.D."/>
        </authorList>
    </citation>
    <scope>NUCLEOTIDE SEQUENCE [LARGE SCALE GENOMIC DNA]</scope>
    <source>
        <strain evidence="2 3">DSM 17048</strain>
    </source>
</reference>
<dbReference type="RefSeq" id="WP_039348607.1">
    <property type="nucleotide sequence ID" value="NZ_FOLA01000003.1"/>
</dbReference>
<dbReference type="CDD" id="cd00198">
    <property type="entry name" value="vWFA"/>
    <property type="match status" value="1"/>
</dbReference>
<accession>A0A0C1CYW7</accession>
<dbReference type="AlphaFoldDB" id="A0A0C1CYW7"/>
<comment type="caution">
    <text evidence="2">The sequence shown here is derived from an EMBL/GenBank/DDBJ whole genome shotgun (WGS) entry which is preliminary data.</text>
</comment>
<evidence type="ECO:0000259" key="1">
    <source>
        <dbReference type="PROSITE" id="PS50234"/>
    </source>
</evidence>
<dbReference type="STRING" id="266749.SAMN05421876_103316"/>
<dbReference type="PROSITE" id="PS50234">
    <property type="entry name" value="VWFA"/>
    <property type="match status" value="1"/>
</dbReference>
<evidence type="ECO:0000313" key="2">
    <source>
        <dbReference type="EMBL" id="KIA89601.1"/>
    </source>
</evidence>
<gene>
    <name evidence="2" type="ORF">OA86_02920</name>
</gene>
<proteinExistence type="predicted"/>
<dbReference type="Pfam" id="PF00092">
    <property type="entry name" value="VWA"/>
    <property type="match status" value="1"/>
</dbReference>
<organism evidence="2 3">
    <name type="scientific">Kaistella jeonii</name>
    <dbReference type="NCBI Taxonomy" id="266749"/>
    <lineage>
        <taxon>Bacteria</taxon>
        <taxon>Pseudomonadati</taxon>
        <taxon>Bacteroidota</taxon>
        <taxon>Flavobacteriia</taxon>
        <taxon>Flavobacteriales</taxon>
        <taxon>Weeksellaceae</taxon>
        <taxon>Chryseobacterium group</taxon>
        <taxon>Kaistella</taxon>
    </lineage>
</organism>
<dbReference type="InterPro" id="IPR002035">
    <property type="entry name" value="VWF_A"/>
</dbReference>
<keyword evidence="3" id="KW-1185">Reference proteome</keyword>
<name>A0A0C1CYW7_9FLAO</name>
<dbReference type="EMBL" id="JSYL01000002">
    <property type="protein sequence ID" value="KIA89601.1"/>
    <property type="molecule type" value="Genomic_DNA"/>
</dbReference>
<dbReference type="Gene3D" id="3.40.50.410">
    <property type="entry name" value="von Willebrand factor, type A domain"/>
    <property type="match status" value="1"/>
</dbReference>
<dbReference type="InterPro" id="IPR036465">
    <property type="entry name" value="vWFA_dom_sf"/>
</dbReference>